<keyword evidence="5" id="KW-0539">Nucleus</keyword>
<keyword evidence="2" id="KW-0805">Transcription regulation</keyword>
<dbReference type="SMART" id="SM00432">
    <property type="entry name" value="MADS"/>
    <property type="match status" value="1"/>
</dbReference>
<dbReference type="EMBL" id="KZ504808">
    <property type="protein sequence ID" value="PKU61100.1"/>
    <property type="molecule type" value="Genomic_DNA"/>
</dbReference>
<gene>
    <name evidence="8" type="primary">MADS22</name>
    <name evidence="8" type="ORF">MA16_Dca028588</name>
</gene>
<keyword evidence="3" id="KW-0238">DNA-binding</keyword>
<evidence type="ECO:0000259" key="7">
    <source>
        <dbReference type="PROSITE" id="PS50066"/>
    </source>
</evidence>
<dbReference type="Proteomes" id="UP000233837">
    <property type="component" value="Unassembled WGS sequence"/>
</dbReference>
<dbReference type="PRINTS" id="PR00404">
    <property type="entry name" value="MADSDOMAIN"/>
</dbReference>
<feature type="coiled-coil region" evidence="6">
    <location>
        <begin position="90"/>
        <end position="124"/>
    </location>
</feature>
<reference evidence="8 9" key="2">
    <citation type="journal article" date="2017" name="Nature">
        <title>The Apostasia genome and the evolution of orchids.</title>
        <authorList>
            <person name="Zhang G.Q."/>
            <person name="Liu K.W."/>
            <person name="Li Z."/>
            <person name="Lohaus R."/>
            <person name="Hsiao Y.Y."/>
            <person name="Niu S.C."/>
            <person name="Wang J.Y."/>
            <person name="Lin Y.C."/>
            <person name="Xu Q."/>
            <person name="Chen L.J."/>
            <person name="Yoshida K."/>
            <person name="Fujiwara S."/>
            <person name="Wang Z.W."/>
            <person name="Zhang Y.Q."/>
            <person name="Mitsuda N."/>
            <person name="Wang M."/>
            <person name="Liu G.H."/>
            <person name="Pecoraro L."/>
            <person name="Huang H.X."/>
            <person name="Xiao X.J."/>
            <person name="Lin M."/>
            <person name="Wu X.Y."/>
            <person name="Wu W.L."/>
            <person name="Chen Y.Y."/>
            <person name="Chang S.B."/>
            <person name="Sakamoto S."/>
            <person name="Ohme-Takagi M."/>
            <person name="Yagi M."/>
            <person name="Zeng S.J."/>
            <person name="Shen C.Y."/>
            <person name="Yeh C.M."/>
            <person name="Luo Y.B."/>
            <person name="Tsai W.C."/>
            <person name="Van de Peer Y."/>
            <person name="Liu Z.J."/>
        </authorList>
    </citation>
    <scope>NUCLEOTIDE SEQUENCE [LARGE SCALE GENOMIC DNA]</scope>
    <source>
        <tissue evidence="8">The whole plant</tissue>
    </source>
</reference>
<dbReference type="InterPro" id="IPR050142">
    <property type="entry name" value="MADS-box/MEF2_TF"/>
</dbReference>
<dbReference type="SUPFAM" id="SSF55455">
    <property type="entry name" value="SRF-like"/>
    <property type="match status" value="1"/>
</dbReference>
<evidence type="ECO:0000256" key="3">
    <source>
        <dbReference type="ARBA" id="ARBA00023125"/>
    </source>
</evidence>
<reference evidence="8 9" key="1">
    <citation type="journal article" date="2016" name="Sci. Rep.">
        <title>The Dendrobium catenatum Lindl. genome sequence provides insights into polysaccharide synthase, floral development and adaptive evolution.</title>
        <authorList>
            <person name="Zhang G.Q."/>
            <person name="Xu Q."/>
            <person name="Bian C."/>
            <person name="Tsai W.C."/>
            <person name="Yeh C.M."/>
            <person name="Liu K.W."/>
            <person name="Yoshida K."/>
            <person name="Zhang L.S."/>
            <person name="Chang S.B."/>
            <person name="Chen F."/>
            <person name="Shi Y."/>
            <person name="Su Y.Y."/>
            <person name="Zhang Y.Q."/>
            <person name="Chen L.J."/>
            <person name="Yin Y."/>
            <person name="Lin M."/>
            <person name="Huang H."/>
            <person name="Deng H."/>
            <person name="Wang Z.W."/>
            <person name="Zhu S.L."/>
            <person name="Zhao X."/>
            <person name="Deng C."/>
            <person name="Niu S.C."/>
            <person name="Huang J."/>
            <person name="Wang M."/>
            <person name="Liu G.H."/>
            <person name="Yang H.J."/>
            <person name="Xiao X.J."/>
            <person name="Hsiao Y.Y."/>
            <person name="Wu W.L."/>
            <person name="Chen Y.Y."/>
            <person name="Mitsuda N."/>
            <person name="Ohme-Takagi M."/>
            <person name="Luo Y.B."/>
            <person name="Van de Peer Y."/>
            <person name="Liu Z.J."/>
        </authorList>
    </citation>
    <scope>NUCLEOTIDE SEQUENCE [LARGE SCALE GENOMIC DNA]</scope>
    <source>
        <tissue evidence="8">The whole plant</tissue>
    </source>
</reference>
<evidence type="ECO:0000256" key="5">
    <source>
        <dbReference type="ARBA" id="ARBA00023242"/>
    </source>
</evidence>
<evidence type="ECO:0000256" key="4">
    <source>
        <dbReference type="ARBA" id="ARBA00023163"/>
    </source>
</evidence>
<comment type="subcellular location">
    <subcellularLocation>
        <location evidence="1">Nucleus</location>
    </subcellularLocation>
</comment>
<dbReference type="InterPro" id="IPR002100">
    <property type="entry name" value="TF_MADSbox"/>
</dbReference>
<evidence type="ECO:0000256" key="2">
    <source>
        <dbReference type="ARBA" id="ARBA00023015"/>
    </source>
</evidence>
<keyword evidence="9" id="KW-1185">Reference proteome</keyword>
<evidence type="ECO:0000313" key="9">
    <source>
        <dbReference type="Proteomes" id="UP000233837"/>
    </source>
</evidence>
<name>A0A2I0VCH0_9ASPA</name>
<dbReference type="CDD" id="cd00120">
    <property type="entry name" value="MADS"/>
    <property type="match status" value="1"/>
</dbReference>
<dbReference type="GO" id="GO:0003677">
    <property type="term" value="F:DNA binding"/>
    <property type="evidence" value="ECO:0007669"/>
    <property type="project" value="UniProtKB-KW"/>
</dbReference>
<evidence type="ECO:0000256" key="6">
    <source>
        <dbReference type="SAM" id="Coils"/>
    </source>
</evidence>
<dbReference type="Pfam" id="PF00319">
    <property type="entry name" value="SRF-TF"/>
    <property type="match status" value="1"/>
</dbReference>
<dbReference type="GO" id="GO:0046983">
    <property type="term" value="F:protein dimerization activity"/>
    <property type="evidence" value="ECO:0007669"/>
    <property type="project" value="InterPro"/>
</dbReference>
<proteinExistence type="predicted"/>
<keyword evidence="4" id="KW-0804">Transcription</keyword>
<dbReference type="AlphaFoldDB" id="A0A2I0VCH0"/>
<dbReference type="SMR" id="A0A2I0VCH0"/>
<dbReference type="GO" id="GO:0005634">
    <property type="term" value="C:nucleus"/>
    <property type="evidence" value="ECO:0007669"/>
    <property type="project" value="UniProtKB-SubCell"/>
</dbReference>
<dbReference type="Gene3D" id="3.40.1810.10">
    <property type="entry name" value="Transcription factor, MADS-box"/>
    <property type="match status" value="1"/>
</dbReference>
<sequence>MGRAKLQIRYREKPSARINTYKSRIKGIEKKAKELSVLCGVDVLFCSFSPDLSAFHYWANEPSEFHRIIYRYKSISSQKPQCEVPSLPLISSFQEELAAITKKLEEVRQMKKFLEAEKMGYSSQNCRADSIGADGDFCPNAAILKDDEDIFSLLEELGEDLFISDLPSNSSIDVFKESYFDCRDNFFDADPADFQFF</sequence>
<feature type="domain" description="MADS-box" evidence="7">
    <location>
        <begin position="1"/>
        <end position="61"/>
    </location>
</feature>
<accession>A0A2I0VCH0</accession>
<keyword evidence="6" id="KW-0175">Coiled coil</keyword>
<dbReference type="PANTHER" id="PTHR48019">
    <property type="entry name" value="SERUM RESPONSE FACTOR HOMOLOG"/>
    <property type="match status" value="1"/>
</dbReference>
<protein>
    <submittedName>
        <fullName evidence="8">MADS-box transcription factor 22</fullName>
    </submittedName>
</protein>
<organism evidence="8 9">
    <name type="scientific">Dendrobium catenatum</name>
    <dbReference type="NCBI Taxonomy" id="906689"/>
    <lineage>
        <taxon>Eukaryota</taxon>
        <taxon>Viridiplantae</taxon>
        <taxon>Streptophyta</taxon>
        <taxon>Embryophyta</taxon>
        <taxon>Tracheophyta</taxon>
        <taxon>Spermatophyta</taxon>
        <taxon>Magnoliopsida</taxon>
        <taxon>Liliopsida</taxon>
        <taxon>Asparagales</taxon>
        <taxon>Orchidaceae</taxon>
        <taxon>Epidendroideae</taxon>
        <taxon>Malaxideae</taxon>
        <taxon>Dendrobiinae</taxon>
        <taxon>Dendrobium</taxon>
    </lineage>
</organism>
<dbReference type="PROSITE" id="PS50066">
    <property type="entry name" value="MADS_BOX_2"/>
    <property type="match status" value="1"/>
</dbReference>
<evidence type="ECO:0000313" key="8">
    <source>
        <dbReference type="EMBL" id="PKU61100.1"/>
    </source>
</evidence>
<dbReference type="InterPro" id="IPR036879">
    <property type="entry name" value="TF_MADSbox_sf"/>
</dbReference>
<evidence type="ECO:0000256" key="1">
    <source>
        <dbReference type="ARBA" id="ARBA00004123"/>
    </source>
</evidence>